<protein>
    <submittedName>
        <fullName evidence="1">Uncharacterized protein</fullName>
    </submittedName>
</protein>
<gene>
    <name evidence="1" type="ORF">KATO_01321</name>
</gene>
<reference evidence="2" key="1">
    <citation type="submission" date="2018-03" db="EMBL/GenBank/DDBJ databases">
        <authorList>
            <person name="Batty M. E."/>
            <person name="Batty M E."/>
        </authorList>
    </citation>
    <scope>NUCLEOTIDE SEQUENCE [LARGE SCALE GENOMIC DNA]</scope>
</reference>
<evidence type="ECO:0000313" key="1">
    <source>
        <dbReference type="EMBL" id="SPR08574.1"/>
    </source>
</evidence>
<dbReference type="Proteomes" id="UP000244992">
    <property type="component" value="Chromosome I"/>
</dbReference>
<dbReference type="AlphaFoldDB" id="A0A2U3R5Q9"/>
<sequence>MQPIITYSAINTCKTTNNSSGNNTTVLFRFVEKFPPEEWR</sequence>
<proteinExistence type="predicted"/>
<dbReference type="EMBL" id="LS398550">
    <property type="protein sequence ID" value="SPR08574.1"/>
    <property type="molecule type" value="Genomic_DNA"/>
</dbReference>
<evidence type="ECO:0000313" key="2">
    <source>
        <dbReference type="Proteomes" id="UP000244992"/>
    </source>
</evidence>
<dbReference type="RefSeq" id="WP_012460947.1">
    <property type="nucleotide sequence ID" value="NZ_LS398550.1"/>
</dbReference>
<name>A0A2U3R5Q9_ORITS</name>
<accession>A0A2U3R5Q9</accession>
<organism evidence="1 2">
    <name type="scientific">Orientia tsutsugamushi</name>
    <name type="common">Rickettsia tsutsugamushi</name>
    <dbReference type="NCBI Taxonomy" id="784"/>
    <lineage>
        <taxon>Bacteria</taxon>
        <taxon>Pseudomonadati</taxon>
        <taxon>Pseudomonadota</taxon>
        <taxon>Alphaproteobacteria</taxon>
        <taxon>Rickettsiales</taxon>
        <taxon>Rickettsiaceae</taxon>
        <taxon>Rickettsieae</taxon>
        <taxon>Orientia</taxon>
    </lineage>
</organism>